<feature type="transmembrane region" description="Helical" evidence="1">
    <location>
        <begin position="12"/>
        <end position="30"/>
    </location>
</feature>
<comment type="caution">
    <text evidence="3">The sequence shown here is derived from an EMBL/GenBank/DDBJ whole genome shotgun (WGS) entry which is preliminary data.</text>
</comment>
<dbReference type="STRING" id="1619122.UX73_C0013G0017"/>
<dbReference type="InterPro" id="IPR036291">
    <property type="entry name" value="NAD(P)-bd_dom_sf"/>
</dbReference>
<reference evidence="3 4" key="1">
    <citation type="journal article" date="2015" name="Nature">
        <title>rRNA introns, odd ribosomes, and small enigmatic genomes across a large radiation of phyla.</title>
        <authorList>
            <person name="Brown C.T."/>
            <person name="Hug L.A."/>
            <person name="Thomas B.C."/>
            <person name="Sharon I."/>
            <person name="Castelle C.J."/>
            <person name="Singh A."/>
            <person name="Wilkins M.J."/>
            <person name="Williams K.H."/>
            <person name="Banfield J.F."/>
        </authorList>
    </citation>
    <scope>NUCLEOTIDE SEQUENCE [LARGE SCALE GENOMIC DNA]</scope>
</reference>
<evidence type="ECO:0000259" key="2">
    <source>
        <dbReference type="Pfam" id="PF01370"/>
    </source>
</evidence>
<dbReference type="EMBL" id="LCNH01000013">
    <property type="protein sequence ID" value="KKU50840.1"/>
    <property type="molecule type" value="Genomic_DNA"/>
</dbReference>
<dbReference type="Proteomes" id="UP000034873">
    <property type="component" value="Unassembled WGS sequence"/>
</dbReference>
<gene>
    <name evidence="3" type="ORF">UX73_C0013G0017</name>
</gene>
<dbReference type="InterPro" id="IPR001509">
    <property type="entry name" value="Epimerase_deHydtase"/>
</dbReference>
<organism evidence="3 4">
    <name type="scientific">candidate division WWE3 bacterium GW2011_GWC1_47_10</name>
    <dbReference type="NCBI Taxonomy" id="1619122"/>
    <lineage>
        <taxon>Bacteria</taxon>
        <taxon>Katanobacteria</taxon>
    </lineage>
</organism>
<dbReference type="AlphaFoldDB" id="A0A0G1TZM6"/>
<evidence type="ECO:0000313" key="3">
    <source>
        <dbReference type="EMBL" id="KKU50840.1"/>
    </source>
</evidence>
<dbReference type="SUPFAM" id="SSF51735">
    <property type="entry name" value="NAD(P)-binding Rossmann-fold domains"/>
    <property type="match status" value="1"/>
</dbReference>
<keyword evidence="1" id="KW-0472">Membrane</keyword>
<accession>A0A0G1TZM6</accession>
<dbReference type="Pfam" id="PF01370">
    <property type="entry name" value="Epimerase"/>
    <property type="match status" value="1"/>
</dbReference>
<protein>
    <submittedName>
        <fullName evidence="3">Nucleoside-diphosphate-sugar epimerase</fullName>
    </submittedName>
</protein>
<evidence type="ECO:0000313" key="4">
    <source>
        <dbReference type="Proteomes" id="UP000034873"/>
    </source>
</evidence>
<name>A0A0G1TZM6_UNCKA</name>
<dbReference type="Gene3D" id="3.40.50.720">
    <property type="entry name" value="NAD(P)-binding Rossmann-like Domain"/>
    <property type="match status" value="1"/>
</dbReference>
<evidence type="ECO:0000256" key="1">
    <source>
        <dbReference type="SAM" id="Phobius"/>
    </source>
</evidence>
<keyword evidence="1" id="KW-1133">Transmembrane helix</keyword>
<feature type="domain" description="NAD-dependent epimerase/dehydratase" evidence="2">
    <location>
        <begin position="16"/>
        <end position="88"/>
    </location>
</feature>
<proteinExistence type="predicted"/>
<sequence>MPKEQTIKKSALAPTVLIAGGTGFIGLHLAEALLLKDARVIVVDTITPNKDLYVKPLLQNPKFALFDCDINKQIPPEIQSVDYIVNLA</sequence>
<keyword evidence="1" id="KW-0812">Transmembrane</keyword>
<feature type="non-terminal residue" evidence="3">
    <location>
        <position position="88"/>
    </location>
</feature>